<dbReference type="RefSeq" id="WP_011514850.1">
    <property type="nucleotide sequence ID" value="NC_007971.2"/>
</dbReference>
<dbReference type="Proteomes" id="UP000002429">
    <property type="component" value="Plasmid pMOL30"/>
</dbReference>
<evidence type="ECO:0000256" key="1">
    <source>
        <dbReference type="SAM" id="MobiDB-lite"/>
    </source>
</evidence>
<feature type="compositionally biased region" description="Basic and acidic residues" evidence="1">
    <location>
        <begin position="563"/>
        <end position="585"/>
    </location>
</feature>
<feature type="region of interest" description="Disordered" evidence="1">
    <location>
        <begin position="596"/>
        <end position="615"/>
    </location>
</feature>
<proteinExistence type="predicted"/>
<keyword evidence="2" id="KW-0614">Plasmid</keyword>
<evidence type="ECO:0000313" key="2">
    <source>
        <dbReference type="EMBL" id="ABF12954.1"/>
    </source>
</evidence>
<feature type="region of interest" description="Disordered" evidence="1">
    <location>
        <begin position="563"/>
        <end position="589"/>
    </location>
</feature>
<dbReference type="HOGENOM" id="CLU_337984_0_0_4"/>
<evidence type="ECO:0000313" key="3">
    <source>
        <dbReference type="Proteomes" id="UP000002429"/>
    </source>
</evidence>
<feature type="compositionally biased region" description="Basic and acidic residues" evidence="1">
    <location>
        <begin position="742"/>
        <end position="755"/>
    </location>
</feature>
<dbReference type="EMBL" id="CP000354">
    <property type="protein sequence ID" value="ABF12954.1"/>
    <property type="molecule type" value="Genomic_DNA"/>
</dbReference>
<name>Q1LA72_CUPMC</name>
<feature type="region of interest" description="Disordered" evidence="1">
    <location>
        <begin position="627"/>
        <end position="647"/>
    </location>
</feature>
<reference evidence="3" key="1">
    <citation type="journal article" date="2010" name="PLoS ONE">
        <title>The complete genome sequence of Cupriavidus metallidurans strain CH34, a master survivalist in harsh and anthropogenic environments.</title>
        <authorList>
            <person name="Janssen P.J."/>
            <person name="Van Houdt R."/>
            <person name="Moors H."/>
            <person name="Monsieurs P."/>
            <person name="Morin N."/>
            <person name="Michaux A."/>
            <person name="Benotmane M.A."/>
            <person name="Leys N."/>
            <person name="Vallaeys T."/>
            <person name="Lapidus A."/>
            <person name="Monchy S."/>
            <person name="Medigue C."/>
            <person name="Taghavi S."/>
            <person name="McCorkle S."/>
            <person name="Dunn J."/>
            <person name="van der Lelie D."/>
            <person name="Mergeay M."/>
        </authorList>
    </citation>
    <scope>NUCLEOTIDE SEQUENCE [LARGE SCALE GENOMIC DNA]</scope>
    <source>
        <strain evidence="3">ATCC 43123 / DSM 2839 / NBRC 102507 / CH34</strain>
    </source>
</reference>
<feature type="compositionally biased region" description="Basic and acidic residues" evidence="1">
    <location>
        <begin position="723"/>
        <end position="733"/>
    </location>
</feature>
<sequence length="854" mass="94108">MLPMDAKKNADSYSYPNGMLNSGYVGGVLRNPDPVNGICYIQQTRNENHMLPIAFDPKKTPLPRNIQEGDLIFAICHASGERKEDQRIVHMKSISFEQPNTMHLDKRFADDLLRKWGSLVHAAAKDSGTPDSIRKLEEQFGRSSDTQARLPMQSKAVMDWLELAKTNHPQHAAFFLAVWDIYSANKEHPATHRKGGHANRKLWQHCLAVTETAFAESSTWKYDGVYVKKRGKAKILLLSKRNPEYEFDAADPLVPIIALAHDFGKLEAYKIGDDGQIVTLEEGSSTDHDDDRVFHDSLGARMLARLPEYWQLPPRDRRAINFVIGHYHHPSAFPVDANGFALDDRMSALMEFLIYVDKKTGMQESGRDLLEEDEEITEEQSESIYKAFVEVITQFGRVNGTGNKSTDASLKIAQKHDGLIVVKELELRRLILAKLGMSLDDGDSRYRVTMSLLYTLGEKGLLYDKHNGIDFSRYHPMHSVSFRSSKNGQHIATWEPVIIFRPLTKTQEFAELGGLPNFGSRMVINKPIYTHNPGIRDAEALRELVRRAFGEDVARSIYISGRQETKTEARAREQKVETADGKPEGLEPMAPTSLAAVPAESSAALKPSMAEQEPAPAMLSRVITENQSPAAPMEPPTNDVATEHVDADDDPSLEDIAALESEIASPETGGSADEADPFSGLLPSSPDAGSNEGASVFDGDDFADFPAAPEPVASIDISAPGHRMPEGEERPLIADRPGVAIPDKDRQNAMKRRTAEETKEALAAFDNLAPPTFAARTSKRASSREISDNALSNVLALISDNKLPVCGRMNGHAYVLVSDIANVAPTLDVEQLVKARGLPTAEPAAGKKMVGIPE</sequence>
<organism evidence="2 3">
    <name type="scientific">Cupriavidus metallidurans (strain ATCC 43123 / DSM 2839 / NBRC 102507 / CH34)</name>
    <name type="common">Ralstonia metallidurans</name>
    <dbReference type="NCBI Taxonomy" id="266264"/>
    <lineage>
        <taxon>Bacteria</taxon>
        <taxon>Pseudomonadati</taxon>
        <taxon>Pseudomonadota</taxon>
        <taxon>Betaproteobacteria</taxon>
        <taxon>Burkholderiales</taxon>
        <taxon>Burkholderiaceae</taxon>
        <taxon>Cupriavidus</taxon>
    </lineage>
</organism>
<evidence type="ECO:0008006" key="4">
    <source>
        <dbReference type="Google" id="ProtNLM"/>
    </source>
</evidence>
<keyword evidence="3" id="KW-1185">Reference proteome</keyword>
<feature type="region of interest" description="Disordered" evidence="1">
    <location>
        <begin position="663"/>
        <end position="755"/>
    </location>
</feature>
<dbReference type="KEGG" id="rme:Rmet_6095"/>
<dbReference type="AlphaFoldDB" id="Q1LA72"/>
<geneLocation type="plasmid" evidence="2 3">
    <name>pMOL30</name>
</geneLocation>
<protein>
    <recommendedName>
        <fullName evidence="4">HD Cas3-type domain-containing protein</fullName>
    </recommendedName>
</protein>
<accession>Q1LA72</accession>
<gene>
    <name evidence="2" type="ordered locus">Rmet_6095</name>
</gene>